<evidence type="ECO:0000313" key="1">
    <source>
        <dbReference type="EMBL" id="MBD1372936.1"/>
    </source>
</evidence>
<name>A0A926N9Z1_9BACL</name>
<reference evidence="1" key="1">
    <citation type="submission" date="2020-09" db="EMBL/GenBank/DDBJ databases">
        <title>A novel bacterium of genus Hazenella, isolated from South China Sea.</title>
        <authorList>
            <person name="Huang H."/>
            <person name="Mo K."/>
            <person name="Hu Y."/>
        </authorList>
    </citation>
    <scope>NUCLEOTIDE SEQUENCE</scope>
    <source>
        <strain evidence="1">IB182357</strain>
    </source>
</reference>
<sequence>MTKYVAKNDTEIEIVDASCLEKILHSEEVCCSYILPPISGTLREFFNAISGSSVVFVTVSNVSSSLLTLVVNNLQSVDIEPGGCATVYISRARTLALLNQQDLEGVAKIKMKVVFDISC</sequence>
<organism evidence="1 2">
    <name type="scientific">Polycladospora coralii</name>
    <dbReference type="NCBI Taxonomy" id="2771432"/>
    <lineage>
        <taxon>Bacteria</taxon>
        <taxon>Bacillati</taxon>
        <taxon>Bacillota</taxon>
        <taxon>Bacilli</taxon>
        <taxon>Bacillales</taxon>
        <taxon>Thermoactinomycetaceae</taxon>
        <taxon>Polycladospora</taxon>
    </lineage>
</organism>
<gene>
    <name evidence="1" type="ORF">IC620_11265</name>
</gene>
<keyword evidence="2" id="KW-1185">Reference proteome</keyword>
<dbReference type="AlphaFoldDB" id="A0A926N9Z1"/>
<proteinExistence type="predicted"/>
<dbReference type="EMBL" id="JACXAH010000015">
    <property type="protein sequence ID" value="MBD1372936.1"/>
    <property type="molecule type" value="Genomic_DNA"/>
</dbReference>
<protein>
    <submittedName>
        <fullName evidence="1">Uncharacterized protein</fullName>
    </submittedName>
</protein>
<dbReference type="Proteomes" id="UP000661691">
    <property type="component" value="Unassembled WGS sequence"/>
</dbReference>
<dbReference type="RefSeq" id="WP_191139726.1">
    <property type="nucleotide sequence ID" value="NZ_JACXAG020000004.1"/>
</dbReference>
<accession>A0A926N9Z1</accession>
<evidence type="ECO:0000313" key="2">
    <source>
        <dbReference type="Proteomes" id="UP000661691"/>
    </source>
</evidence>
<comment type="caution">
    <text evidence="1">The sequence shown here is derived from an EMBL/GenBank/DDBJ whole genome shotgun (WGS) entry which is preliminary data.</text>
</comment>